<protein>
    <submittedName>
        <fullName evidence="1">Uncharacterized protein</fullName>
    </submittedName>
</protein>
<sequence length="604" mass="68010">MQFLCAIGFLASITGMVLALQPNNDLDAVMAELRRVLTPEELNSYRGLTMAGMTGTKYEKLFGIQSAAELISAERYGAYRIPSDDPENTYFFSSGRGLTATMNPEYSKAVAEIHGFGVVSNQTLAEIDADYRNATLPGTAEARDEELEQLLASVAEAYISWVQNSFGYASAVGDSYKARLLIDAVQNESELGQKAIVAYRIFLRTESTTTDDIACSQELDFITLRFSLIEQYDLKCWVALVQSLLFARAAADSLDICRQALNTYPEDTELLSWLEMLEEHVELREKHVPPEKRKGSWMTDVRNGAVYMRPYPWMMEDELRRSDALIEMMNIEMTEASEGKCIVARISMDGSDQGADELGVFAAQDIRANTRVLMDLTPISISNDPELSLETFHPPLCGKDLGFLLPIHAPEGPNSPSEFHPSAWATISRLILRCLASAVCSNIHPLQTSLLSRFKASYAGNHMLIFNFSNITDSFKILESLGVDIFADLRFDTWVLQTIQYRIANNKSGNETENGREYTHVNPLYSMLNHDCDPNTLHAPEFQACSLEFLFAKRDIKKGEEICTSYLGQEGLDLPWELRREELFRWMRGDCKCRRCVTESRNEN</sequence>
<name>A0ACC1NFK5_9HYPO</name>
<evidence type="ECO:0000313" key="1">
    <source>
        <dbReference type="EMBL" id="KAJ2977849.1"/>
    </source>
</evidence>
<comment type="caution">
    <text evidence="1">The sequence shown here is derived from an EMBL/GenBank/DDBJ whole genome shotgun (WGS) entry which is preliminary data.</text>
</comment>
<dbReference type="EMBL" id="JANJQO010000432">
    <property type="protein sequence ID" value="KAJ2977849.1"/>
    <property type="molecule type" value="Genomic_DNA"/>
</dbReference>
<dbReference type="Proteomes" id="UP001143910">
    <property type="component" value="Unassembled WGS sequence"/>
</dbReference>
<accession>A0ACC1NFK5</accession>
<keyword evidence="2" id="KW-1185">Reference proteome</keyword>
<reference evidence="1" key="1">
    <citation type="submission" date="2022-08" db="EMBL/GenBank/DDBJ databases">
        <title>Genome Sequence of Lecanicillium fungicola.</title>
        <authorList>
            <person name="Buettner E."/>
        </authorList>
    </citation>
    <scope>NUCLEOTIDE SEQUENCE</scope>
    <source>
        <strain evidence="1">Babe33</strain>
    </source>
</reference>
<organism evidence="1 2">
    <name type="scientific">Zarea fungicola</name>
    <dbReference type="NCBI Taxonomy" id="93591"/>
    <lineage>
        <taxon>Eukaryota</taxon>
        <taxon>Fungi</taxon>
        <taxon>Dikarya</taxon>
        <taxon>Ascomycota</taxon>
        <taxon>Pezizomycotina</taxon>
        <taxon>Sordariomycetes</taxon>
        <taxon>Hypocreomycetidae</taxon>
        <taxon>Hypocreales</taxon>
        <taxon>Cordycipitaceae</taxon>
        <taxon>Zarea</taxon>
    </lineage>
</organism>
<gene>
    <name evidence="1" type="ORF">NQ176_g4142</name>
</gene>
<evidence type="ECO:0000313" key="2">
    <source>
        <dbReference type="Proteomes" id="UP001143910"/>
    </source>
</evidence>
<proteinExistence type="predicted"/>